<dbReference type="SUPFAM" id="SSF53474">
    <property type="entry name" value="alpha/beta-Hydrolases"/>
    <property type="match status" value="1"/>
</dbReference>
<dbReference type="Proteomes" id="UP000199306">
    <property type="component" value="Unassembled WGS sequence"/>
</dbReference>
<dbReference type="GO" id="GO:0016787">
    <property type="term" value="F:hydrolase activity"/>
    <property type="evidence" value="ECO:0007669"/>
    <property type="project" value="UniProtKB-KW"/>
</dbReference>
<protein>
    <submittedName>
        <fullName evidence="1">Lysophospholipase, alpha-beta hydrolase superfamily</fullName>
    </submittedName>
</protein>
<gene>
    <name evidence="1" type="ORF">SAMN04515674_105145</name>
</gene>
<dbReference type="Gene3D" id="3.40.50.1820">
    <property type="entry name" value="alpha/beta hydrolase"/>
    <property type="match status" value="1"/>
</dbReference>
<keyword evidence="2" id="KW-1185">Reference proteome</keyword>
<evidence type="ECO:0000313" key="2">
    <source>
        <dbReference type="Proteomes" id="UP000199306"/>
    </source>
</evidence>
<keyword evidence="1" id="KW-0378">Hydrolase</keyword>
<dbReference type="AlphaFoldDB" id="A0A1I5SQ20"/>
<dbReference type="RefSeq" id="WP_092016612.1">
    <property type="nucleotide sequence ID" value="NZ_FOXH01000005.1"/>
</dbReference>
<evidence type="ECO:0000313" key="1">
    <source>
        <dbReference type="EMBL" id="SFP72829.1"/>
    </source>
</evidence>
<dbReference type="EMBL" id="FOXH01000005">
    <property type="protein sequence ID" value="SFP72829.1"/>
    <property type="molecule type" value="Genomic_DNA"/>
</dbReference>
<organism evidence="1 2">
    <name type="scientific">Pseudarcicella hirudinis</name>
    <dbReference type="NCBI Taxonomy" id="1079859"/>
    <lineage>
        <taxon>Bacteria</taxon>
        <taxon>Pseudomonadati</taxon>
        <taxon>Bacteroidota</taxon>
        <taxon>Cytophagia</taxon>
        <taxon>Cytophagales</taxon>
        <taxon>Flectobacillaceae</taxon>
        <taxon>Pseudarcicella</taxon>
    </lineage>
</organism>
<name>A0A1I5SQ20_9BACT</name>
<accession>A0A1I5SQ20</accession>
<dbReference type="InterPro" id="IPR029058">
    <property type="entry name" value="AB_hydrolase_fold"/>
</dbReference>
<reference evidence="1 2" key="1">
    <citation type="submission" date="2016-10" db="EMBL/GenBank/DDBJ databases">
        <authorList>
            <person name="de Groot N.N."/>
        </authorList>
    </citation>
    <scope>NUCLEOTIDE SEQUENCE [LARGE SCALE GENOMIC DNA]</scope>
    <source>
        <strain evidence="2">E92,LMG 26720,CCM 7988</strain>
    </source>
</reference>
<sequence length="304" mass="33764">MKYLKCLTISLAVLISNNLYGQNIQKSKASLKGESFSFYYRLPAEKTEGILVLLPGWGESPQSIFKKTELPAVLAQRGYLTVVPELKRTLFADDFQLAEIDLMISMLKEKHSLGAIPLVIGGLSAGGSVAIGYAEYLLSEGKNSGLKAVFVIDPPLDLERMYISSERKIKYACLGLVQKEGVFIKNYLENALGGSPVSKPDEYLKRSSFSANAVDGGRAKFLKNIPVRLYAEPDLEFVRKTYCSDLQFDDINATDLEKLNKFLQQAGNTRSEYIATKGKGFHSWNIPEAKDCADWILKSGNQQH</sequence>
<proteinExistence type="predicted"/>
<dbReference type="STRING" id="1079859.SAMN04515674_105145"/>
<dbReference type="OrthoDB" id="1095982at2"/>